<comment type="function">
    <text evidence="1">Central component in molecular interactions underlying sperm crawling. Forms an extensive filament system that extends from sperm villipoda, along the leading edge of the pseudopod.</text>
</comment>
<dbReference type="PANTHER" id="PTHR22947">
    <property type="entry name" value="MAJOR SPERM PROTEIN"/>
    <property type="match status" value="1"/>
</dbReference>
<protein>
    <recommendedName>
        <fullName evidence="1">Major sperm protein</fullName>
    </recommendedName>
</protein>
<evidence type="ECO:0000313" key="5">
    <source>
        <dbReference type="WBParaSite" id="HPLM_0002024901-mRNA-1"/>
    </source>
</evidence>
<dbReference type="AlphaFoldDB" id="A0A0N4X7A7"/>
<dbReference type="InterPro" id="IPR013783">
    <property type="entry name" value="Ig-like_fold"/>
</dbReference>
<evidence type="ECO:0000256" key="1">
    <source>
        <dbReference type="RuleBase" id="RU003425"/>
    </source>
</evidence>
<dbReference type="Gene3D" id="2.60.40.10">
    <property type="entry name" value="Immunoglobulins"/>
    <property type="match status" value="1"/>
</dbReference>
<dbReference type="OrthoDB" id="5859686at2759"/>
<dbReference type="InterPro" id="IPR000535">
    <property type="entry name" value="MSP_dom"/>
</dbReference>
<dbReference type="STRING" id="6290.A0A0N4X7A7"/>
<dbReference type="Proteomes" id="UP000268014">
    <property type="component" value="Unassembled WGS sequence"/>
</dbReference>
<accession>A0A0N4X7A7</accession>
<dbReference type="InterPro" id="IPR008962">
    <property type="entry name" value="PapD-like_sf"/>
</dbReference>
<dbReference type="Pfam" id="PF00635">
    <property type="entry name" value="Motile_Sperm"/>
    <property type="match status" value="1"/>
</dbReference>
<reference evidence="3 4" key="2">
    <citation type="submission" date="2018-11" db="EMBL/GenBank/DDBJ databases">
        <authorList>
            <consortium name="Pathogen Informatics"/>
        </authorList>
    </citation>
    <scope>NUCLEOTIDE SEQUENCE [LARGE SCALE GENOMIC DNA]</scope>
    <source>
        <strain evidence="3 4">MHpl1</strain>
    </source>
</reference>
<keyword evidence="4" id="KW-1185">Reference proteome</keyword>
<dbReference type="WBParaSite" id="HPLM_0002024901-mRNA-1">
    <property type="protein sequence ID" value="HPLM_0002024901-mRNA-1"/>
    <property type="gene ID" value="HPLM_0002024901"/>
</dbReference>
<keyword evidence="1" id="KW-0206">Cytoskeleton</keyword>
<proteinExistence type="predicted"/>
<keyword evidence="1" id="KW-0963">Cytoplasm</keyword>
<gene>
    <name evidence="3" type="ORF">HPLM_LOCUS20241</name>
</gene>
<evidence type="ECO:0000259" key="2">
    <source>
        <dbReference type="PROSITE" id="PS50202"/>
    </source>
</evidence>
<evidence type="ECO:0000313" key="3">
    <source>
        <dbReference type="EMBL" id="VDO82346.1"/>
    </source>
</evidence>
<dbReference type="InterPro" id="IPR051774">
    <property type="entry name" value="Sperm-specific_class_P"/>
</dbReference>
<dbReference type="EMBL" id="UZAF01021989">
    <property type="protein sequence ID" value="VDO82346.1"/>
    <property type="molecule type" value="Genomic_DNA"/>
</dbReference>
<feature type="domain" description="MSP" evidence="2">
    <location>
        <begin position="1"/>
        <end position="103"/>
    </location>
</feature>
<reference evidence="5" key="1">
    <citation type="submission" date="2017-02" db="UniProtKB">
        <authorList>
            <consortium name="WormBaseParasite"/>
        </authorList>
    </citation>
    <scope>IDENTIFICATION</scope>
</reference>
<evidence type="ECO:0000313" key="4">
    <source>
        <dbReference type="Proteomes" id="UP000268014"/>
    </source>
</evidence>
<name>A0A0N4X7A7_HAEPC</name>
<organism evidence="5">
    <name type="scientific">Haemonchus placei</name>
    <name type="common">Barber's pole worm</name>
    <dbReference type="NCBI Taxonomy" id="6290"/>
    <lineage>
        <taxon>Eukaryota</taxon>
        <taxon>Metazoa</taxon>
        <taxon>Ecdysozoa</taxon>
        <taxon>Nematoda</taxon>
        <taxon>Chromadorea</taxon>
        <taxon>Rhabditida</taxon>
        <taxon>Rhabditina</taxon>
        <taxon>Rhabditomorpha</taxon>
        <taxon>Strongyloidea</taxon>
        <taxon>Trichostrongylidae</taxon>
        <taxon>Haemonchus</taxon>
    </lineage>
</organism>
<sequence length="164" mass="18210">MTKNCFYWKKYGGTKQLTIHNNTDTIHAIKIKSSDNALYRITPPMGSVLPSETYTVKIHRTHAPIKPDKIIVMAVPTVKEERYLEELFDSPFVPNSKISITQIIEAGNNIPAYHAPCAPEGALCLKFSAVKLAFNGEVGGDQMDQATVPPLVSVWLKNKKAWAV</sequence>
<dbReference type="PROSITE" id="PS50202">
    <property type="entry name" value="MSP"/>
    <property type="match status" value="1"/>
</dbReference>
<dbReference type="SUPFAM" id="SSF49354">
    <property type="entry name" value="PapD-like"/>
    <property type="match status" value="1"/>
</dbReference>
<dbReference type="PANTHER" id="PTHR22947:SF12">
    <property type="entry name" value="MAJOR SPERM PROTEIN"/>
    <property type="match status" value="1"/>
</dbReference>